<dbReference type="RefSeq" id="WP_186638859.1">
    <property type="nucleotide sequence ID" value="NZ_JACOAF010000030.1"/>
</dbReference>
<proteinExistence type="predicted"/>
<dbReference type="InterPro" id="IPR001087">
    <property type="entry name" value="GDSL"/>
</dbReference>
<keyword evidence="1" id="KW-0732">Signal</keyword>
<reference evidence="2 3" key="1">
    <citation type="journal article" date="2019" name="Int. J. Syst. Evol. Microbiol.">
        <title>Rufibacter sediminis sp. nov., isolated from freshwater lake sediment.</title>
        <authorList>
            <person name="Qu J.H."/>
            <person name="Zhang L.J."/>
            <person name="Fu Y.H."/>
            <person name="Li H.F."/>
        </authorList>
    </citation>
    <scope>NUCLEOTIDE SEQUENCE [LARGE SCALE GENOMIC DNA]</scope>
    <source>
        <strain evidence="2 3">H-1</strain>
    </source>
</reference>
<comment type="caution">
    <text evidence="2">The sequence shown here is derived from an EMBL/GenBank/DDBJ whole genome shotgun (WGS) entry which is preliminary data.</text>
</comment>
<sequence>MKNIFYRLGAAALLSSVFLFSGCEPEFEEDITVSRGPLDLSKYVAVGNSLTAGFQDNGLYLEGQVYSYPNILANQFSFVGGGPFTQPLFTNEQRNGSGYIRLTGFSSTGLPTTENVTTNLAVTGMGADGKTPLLTKFTGEVQNLGIPGIRMKDVVTPGYGFNNPLGFNPYYQRLLPNEATPAGGLLPYVNKVASVKGTFFTMWLGNNDVLGFATSGGLSPITTDTEFQSALDAMMAVLPAQGVVINIPDVTSVPFFTTKATALLMSQAQAANAKLYITTGAGAVREAKATDFVLLTSTVGTPEALPGVPQPVPHGFSPFNPLRNQEVLDETETAAVKAATQNFNTKLSAAATAKKVAYADMNAYFNTIKQGFTLNNIAYSPAFVTGNLFSLDGVHLTPRGYAIVANNLISTINSYYKANVPTIDVTQFRAVLIP</sequence>
<feature type="chain" id="PRO_5046074361" description="G-D-S-L family lipolytic protein" evidence="1">
    <location>
        <begin position="22"/>
        <end position="434"/>
    </location>
</feature>
<accession>A0ABR6VUZ5</accession>
<name>A0ABR6VUZ5_9BACT</name>
<evidence type="ECO:0008006" key="4">
    <source>
        <dbReference type="Google" id="ProtNLM"/>
    </source>
</evidence>
<dbReference type="EMBL" id="JACOAF010000030">
    <property type="protein sequence ID" value="MBC3540750.1"/>
    <property type="molecule type" value="Genomic_DNA"/>
</dbReference>
<organism evidence="2 3">
    <name type="scientific">Rufibacter sediminis</name>
    <dbReference type="NCBI Taxonomy" id="2762756"/>
    <lineage>
        <taxon>Bacteria</taxon>
        <taxon>Pseudomonadati</taxon>
        <taxon>Bacteroidota</taxon>
        <taxon>Cytophagia</taxon>
        <taxon>Cytophagales</taxon>
        <taxon>Hymenobacteraceae</taxon>
        <taxon>Rufibacter</taxon>
    </lineage>
</organism>
<evidence type="ECO:0000256" key="1">
    <source>
        <dbReference type="SAM" id="SignalP"/>
    </source>
</evidence>
<protein>
    <recommendedName>
        <fullName evidence="4">G-D-S-L family lipolytic protein</fullName>
    </recommendedName>
</protein>
<dbReference type="Pfam" id="PF00657">
    <property type="entry name" value="Lipase_GDSL"/>
    <property type="match status" value="1"/>
</dbReference>
<dbReference type="Gene3D" id="3.40.50.1110">
    <property type="entry name" value="SGNH hydrolase"/>
    <property type="match status" value="1"/>
</dbReference>
<evidence type="ECO:0000313" key="3">
    <source>
        <dbReference type="Proteomes" id="UP000659698"/>
    </source>
</evidence>
<dbReference type="SUPFAM" id="SSF52266">
    <property type="entry name" value="SGNH hydrolase"/>
    <property type="match status" value="1"/>
</dbReference>
<dbReference type="PROSITE" id="PS51257">
    <property type="entry name" value="PROKAR_LIPOPROTEIN"/>
    <property type="match status" value="1"/>
</dbReference>
<evidence type="ECO:0000313" key="2">
    <source>
        <dbReference type="EMBL" id="MBC3540750.1"/>
    </source>
</evidence>
<dbReference type="InterPro" id="IPR036514">
    <property type="entry name" value="SGNH_hydro_sf"/>
</dbReference>
<keyword evidence="3" id="KW-1185">Reference proteome</keyword>
<gene>
    <name evidence="2" type="ORF">H7U12_13735</name>
</gene>
<dbReference type="Proteomes" id="UP000659698">
    <property type="component" value="Unassembled WGS sequence"/>
</dbReference>
<feature type="signal peptide" evidence="1">
    <location>
        <begin position="1"/>
        <end position="21"/>
    </location>
</feature>